<dbReference type="SUPFAM" id="SSF55797">
    <property type="entry name" value="PR-1-like"/>
    <property type="match status" value="1"/>
</dbReference>
<evidence type="ECO:0000256" key="1">
    <source>
        <dbReference type="ARBA" id="ARBA00004613"/>
    </source>
</evidence>
<gene>
    <name evidence="6" type="ORF">LSINAPIS_LOCUS5385</name>
</gene>
<dbReference type="PROSITE" id="PS51257">
    <property type="entry name" value="PROKAR_LIPOPROTEIN"/>
    <property type="match status" value="1"/>
</dbReference>
<protein>
    <recommendedName>
        <fullName evidence="5">SCP domain-containing protein</fullName>
    </recommendedName>
</protein>
<feature type="domain" description="SCP" evidence="5">
    <location>
        <begin position="294"/>
        <end position="450"/>
    </location>
</feature>
<accession>A0A5E4Q4C9</accession>
<feature type="chain" id="PRO_5023020646" description="SCP domain-containing protein" evidence="4">
    <location>
        <begin position="20"/>
        <end position="636"/>
    </location>
</feature>
<name>A0A5E4Q4C9_9NEOP</name>
<sequence>MKLIKYFALLLIFCSCANTVDLEYYYEDKADYRNEDINENRNESIVSEKTHFLEDKVSDIKSSNDTSNGYFNNSDEAVPNTNNTNVTHDGRKSILSQMLRNSLNKKQSNKTVSVMKSKLFKDYEYAYDDVDDQLNFLRDVNNTSPSNPDKKNRNLIFKEHRSSEFYNIEPAADSDFLQRNWSNINRSDIWYVPEKYPCWELPLLYGQLGSKNNKEDVFLLYSGRLKNVVDPGFQKLKSRLYMAEYQNFNTWCGVQPCYGDHTLCLFPDSTLSTICETGYTVKVPSIMSQMGIINTLNSMRNRVASGESERYSHLPPAANMKQINYDYDLQKISEAWLRQCLPGPAPCSALEGKFVAQLECTKYANYCCFNTRKSAIQCIPKSACFINAVIGCIHLWYWSAGRHLQKADVQCGRAAVRNFNTVQLLWATTTKVGCAYARRRNGDIRVVCNFAPGAPFVIDTRLYCGIITHEPTKEFGDDPQKINDMMPSLGVSWNHIQQKNREHPTSSKVDPLYSTTEGLKSIWGVQSLNKIYLEDWVRELMGKRKNGSKCVIARLVTKYTFIDVSEAKCDMNQSVYIAGPPGSECAERGRRYGNLCHDFRDPTPGYRMVAVVAPVALFTLILYDLFGGVVRQSSSR</sequence>
<keyword evidence="3" id="KW-1133">Transmembrane helix</keyword>
<dbReference type="Gene3D" id="3.40.33.10">
    <property type="entry name" value="CAP"/>
    <property type="match status" value="1"/>
</dbReference>
<keyword evidence="7" id="KW-1185">Reference proteome</keyword>
<dbReference type="EMBL" id="FZQP02001537">
    <property type="protein sequence ID" value="VVC93129.1"/>
    <property type="molecule type" value="Genomic_DNA"/>
</dbReference>
<evidence type="ECO:0000256" key="3">
    <source>
        <dbReference type="SAM" id="Phobius"/>
    </source>
</evidence>
<dbReference type="AlphaFoldDB" id="A0A5E4Q4C9"/>
<keyword evidence="4" id="KW-0732">Signal</keyword>
<proteinExistence type="predicted"/>
<feature type="signal peptide" evidence="4">
    <location>
        <begin position="1"/>
        <end position="19"/>
    </location>
</feature>
<evidence type="ECO:0000259" key="5">
    <source>
        <dbReference type="Pfam" id="PF00188"/>
    </source>
</evidence>
<dbReference type="InterPro" id="IPR014044">
    <property type="entry name" value="CAP_dom"/>
</dbReference>
<dbReference type="Pfam" id="PF00188">
    <property type="entry name" value="CAP"/>
    <property type="match status" value="1"/>
</dbReference>
<feature type="transmembrane region" description="Helical" evidence="3">
    <location>
        <begin position="605"/>
        <end position="626"/>
    </location>
</feature>
<comment type="subcellular location">
    <subcellularLocation>
        <location evidence="1">Secreted</location>
    </subcellularLocation>
</comment>
<evidence type="ECO:0000256" key="4">
    <source>
        <dbReference type="SAM" id="SignalP"/>
    </source>
</evidence>
<organism evidence="6 7">
    <name type="scientific">Leptidea sinapis</name>
    <dbReference type="NCBI Taxonomy" id="189913"/>
    <lineage>
        <taxon>Eukaryota</taxon>
        <taxon>Metazoa</taxon>
        <taxon>Ecdysozoa</taxon>
        <taxon>Arthropoda</taxon>
        <taxon>Hexapoda</taxon>
        <taxon>Insecta</taxon>
        <taxon>Pterygota</taxon>
        <taxon>Neoptera</taxon>
        <taxon>Endopterygota</taxon>
        <taxon>Lepidoptera</taxon>
        <taxon>Glossata</taxon>
        <taxon>Ditrysia</taxon>
        <taxon>Papilionoidea</taxon>
        <taxon>Pieridae</taxon>
        <taxon>Dismorphiinae</taxon>
        <taxon>Leptidea</taxon>
    </lineage>
</organism>
<evidence type="ECO:0000313" key="6">
    <source>
        <dbReference type="EMBL" id="VVC93129.1"/>
    </source>
</evidence>
<evidence type="ECO:0000256" key="2">
    <source>
        <dbReference type="ARBA" id="ARBA00022525"/>
    </source>
</evidence>
<dbReference type="InterPro" id="IPR035940">
    <property type="entry name" value="CAP_sf"/>
</dbReference>
<keyword evidence="3" id="KW-0812">Transmembrane</keyword>
<dbReference type="GO" id="GO:0005576">
    <property type="term" value="C:extracellular region"/>
    <property type="evidence" value="ECO:0007669"/>
    <property type="project" value="UniProtKB-SubCell"/>
</dbReference>
<evidence type="ECO:0000313" key="7">
    <source>
        <dbReference type="Proteomes" id="UP000324832"/>
    </source>
</evidence>
<reference evidence="6 7" key="1">
    <citation type="submission" date="2017-07" db="EMBL/GenBank/DDBJ databases">
        <authorList>
            <person name="Talla V."/>
            <person name="Backstrom N."/>
        </authorList>
    </citation>
    <scope>NUCLEOTIDE SEQUENCE [LARGE SCALE GENOMIC DNA]</scope>
</reference>
<dbReference type="CDD" id="cd05380">
    <property type="entry name" value="CAP_euk"/>
    <property type="match status" value="1"/>
</dbReference>
<keyword evidence="2" id="KW-0964">Secreted</keyword>
<keyword evidence="3" id="KW-0472">Membrane</keyword>
<dbReference type="Proteomes" id="UP000324832">
    <property type="component" value="Unassembled WGS sequence"/>
</dbReference>